<accession>A0A814QDH8</accession>
<dbReference type="Gene3D" id="2.20.25.240">
    <property type="match status" value="1"/>
</dbReference>
<name>A0A814QDH8_9BILA</name>
<dbReference type="AlphaFoldDB" id="A0A814QDH8"/>
<sequence length="176" mass="20558">MENFLGNFDNLTINSNNIRPSEIKANITKSQKNRPQLHHLGYYFRLSFSNEVNGKRHWRCLANRCTASGYSFCDNIGETCEFYIVNDSHIDQPDLAKFELLERRRLIKERASNDKARKIVRLMEKPYDENVRILLPSYNADRQVIQRAQKACKPQYPKEPDSLSAIEIPDELMGHL</sequence>
<evidence type="ECO:0000313" key="2">
    <source>
        <dbReference type="Proteomes" id="UP000663879"/>
    </source>
</evidence>
<organism evidence="1 2">
    <name type="scientific">Brachionus calyciflorus</name>
    <dbReference type="NCBI Taxonomy" id="104777"/>
    <lineage>
        <taxon>Eukaryota</taxon>
        <taxon>Metazoa</taxon>
        <taxon>Spiralia</taxon>
        <taxon>Gnathifera</taxon>
        <taxon>Rotifera</taxon>
        <taxon>Eurotatoria</taxon>
        <taxon>Monogononta</taxon>
        <taxon>Pseudotrocha</taxon>
        <taxon>Ploima</taxon>
        <taxon>Brachionidae</taxon>
        <taxon>Brachionus</taxon>
    </lineage>
</organism>
<comment type="caution">
    <text evidence="1">The sequence shown here is derived from an EMBL/GenBank/DDBJ whole genome shotgun (WGS) entry which is preliminary data.</text>
</comment>
<dbReference type="Proteomes" id="UP000663879">
    <property type="component" value="Unassembled WGS sequence"/>
</dbReference>
<dbReference type="EMBL" id="CAJNOC010008559">
    <property type="protein sequence ID" value="CAF1117158.1"/>
    <property type="molecule type" value="Genomic_DNA"/>
</dbReference>
<reference evidence="1" key="1">
    <citation type="submission" date="2021-02" db="EMBL/GenBank/DDBJ databases">
        <authorList>
            <person name="Nowell W R."/>
        </authorList>
    </citation>
    <scope>NUCLEOTIDE SEQUENCE</scope>
    <source>
        <strain evidence="1">Ploen Becks lab</strain>
    </source>
</reference>
<gene>
    <name evidence="1" type="ORF">OXX778_LOCUS21885</name>
</gene>
<proteinExistence type="predicted"/>
<dbReference type="OrthoDB" id="10169666at2759"/>
<evidence type="ECO:0000313" key="1">
    <source>
        <dbReference type="EMBL" id="CAF1117158.1"/>
    </source>
</evidence>
<evidence type="ECO:0008006" key="3">
    <source>
        <dbReference type="Google" id="ProtNLM"/>
    </source>
</evidence>
<protein>
    <recommendedName>
        <fullName evidence="3">FLYWCH-type domain-containing protein</fullName>
    </recommendedName>
</protein>
<keyword evidence="2" id="KW-1185">Reference proteome</keyword>